<dbReference type="AlphaFoldDB" id="A0A9W7DPJ6"/>
<evidence type="ECO:0000313" key="1">
    <source>
        <dbReference type="EMBL" id="GMH50598.1"/>
    </source>
</evidence>
<sequence>MSPSAKHLYDFLDPLIKSSNRVPLYVMPPGAVTSFSVDKSGKDPVICVKLDRRYMRVINDVKEGLGQVTFEVEFTREIRGKLRDGMLVDLTGVLCRRLPLSIKAKVIKMILPKPGDTTLTFSGKVPFLPTISLPLQCSHFQSCEMWRDTVPLED</sequence>
<protein>
    <submittedName>
        <fullName evidence="1">Uncharacterized protein</fullName>
    </submittedName>
</protein>
<reference evidence="2" key="1">
    <citation type="journal article" date="2023" name="Commun. Biol.">
        <title>Genome analysis of Parmales, the sister group of diatoms, reveals the evolutionary specialization of diatoms from phago-mixotrophs to photoautotrophs.</title>
        <authorList>
            <person name="Ban H."/>
            <person name="Sato S."/>
            <person name="Yoshikawa S."/>
            <person name="Yamada K."/>
            <person name="Nakamura Y."/>
            <person name="Ichinomiya M."/>
            <person name="Sato N."/>
            <person name="Blanc-Mathieu R."/>
            <person name="Endo H."/>
            <person name="Kuwata A."/>
            <person name="Ogata H."/>
        </authorList>
    </citation>
    <scope>NUCLEOTIDE SEQUENCE [LARGE SCALE GENOMIC DNA]</scope>
</reference>
<proteinExistence type="predicted"/>
<evidence type="ECO:0000313" key="2">
    <source>
        <dbReference type="Proteomes" id="UP001162640"/>
    </source>
</evidence>
<gene>
    <name evidence="1" type="ORF">TL16_g00816</name>
</gene>
<dbReference type="Proteomes" id="UP001162640">
    <property type="component" value="Unassembled WGS sequence"/>
</dbReference>
<organism evidence="1 2">
    <name type="scientific">Triparma laevis f. inornata</name>
    <dbReference type="NCBI Taxonomy" id="1714386"/>
    <lineage>
        <taxon>Eukaryota</taxon>
        <taxon>Sar</taxon>
        <taxon>Stramenopiles</taxon>
        <taxon>Ochrophyta</taxon>
        <taxon>Bolidophyceae</taxon>
        <taxon>Parmales</taxon>
        <taxon>Triparmaceae</taxon>
        <taxon>Triparma</taxon>
    </lineage>
</organism>
<dbReference type="EMBL" id="BLQM01000016">
    <property type="protein sequence ID" value="GMH50598.1"/>
    <property type="molecule type" value="Genomic_DNA"/>
</dbReference>
<name>A0A9W7DPJ6_9STRA</name>
<comment type="caution">
    <text evidence="1">The sequence shown here is derived from an EMBL/GenBank/DDBJ whole genome shotgun (WGS) entry which is preliminary data.</text>
</comment>
<accession>A0A9W7DPJ6</accession>